<dbReference type="RefSeq" id="WP_107966542.1">
    <property type="nucleotide sequence ID" value="NZ_NWBU01000004.1"/>
</dbReference>
<organism evidence="2 3">
    <name type="scientific">Sphingomonas oleivorans</name>
    <dbReference type="NCBI Taxonomy" id="1735121"/>
    <lineage>
        <taxon>Bacteria</taxon>
        <taxon>Pseudomonadati</taxon>
        <taxon>Pseudomonadota</taxon>
        <taxon>Alphaproteobacteria</taxon>
        <taxon>Sphingomonadales</taxon>
        <taxon>Sphingomonadaceae</taxon>
        <taxon>Sphingomonas</taxon>
    </lineage>
</organism>
<evidence type="ECO:0000313" key="2">
    <source>
        <dbReference type="EMBL" id="PTQ13308.1"/>
    </source>
</evidence>
<keyword evidence="3" id="KW-1185">Reference proteome</keyword>
<sequence>MQQMLMIILSLHVLAAMFWAGSTFALARAGSANCEGLFRPQLGAAAVTAATGVYLWLTLHEESFGMMETLLALGAFFAILAVAVQIIVVGGGLHMSRDDETGAWSRMRVSHRVAAVLLVVATVSMTAARYA</sequence>
<dbReference type="AlphaFoldDB" id="A0A2T5G2E0"/>
<evidence type="ECO:0000313" key="3">
    <source>
        <dbReference type="Proteomes" id="UP000244162"/>
    </source>
</evidence>
<name>A0A2T5G2E0_9SPHN</name>
<protein>
    <submittedName>
        <fullName evidence="2">Uncharacterized protein</fullName>
    </submittedName>
</protein>
<reference evidence="2 3" key="1">
    <citation type="submission" date="2017-09" db="EMBL/GenBank/DDBJ databases">
        <title>Sphingomonas panjinensis sp.nov., isolated from oil-contaminated soil.</title>
        <authorList>
            <person name="Wang L."/>
            <person name="Chen L."/>
        </authorList>
    </citation>
    <scope>NUCLEOTIDE SEQUENCE [LARGE SCALE GENOMIC DNA]</scope>
    <source>
        <strain evidence="2 3">FW-11</strain>
    </source>
</reference>
<feature type="transmembrane region" description="Helical" evidence="1">
    <location>
        <begin position="113"/>
        <end position="130"/>
    </location>
</feature>
<gene>
    <name evidence="2" type="ORF">CLG96_04165</name>
</gene>
<dbReference type="EMBL" id="NWBU01000004">
    <property type="protein sequence ID" value="PTQ13308.1"/>
    <property type="molecule type" value="Genomic_DNA"/>
</dbReference>
<accession>A0A2T5G2E0</accession>
<feature type="transmembrane region" description="Helical" evidence="1">
    <location>
        <begin position="69"/>
        <end position="93"/>
    </location>
</feature>
<dbReference type="OrthoDB" id="9812418at2"/>
<keyword evidence="1" id="KW-0472">Membrane</keyword>
<keyword evidence="1" id="KW-1133">Transmembrane helix</keyword>
<keyword evidence="1" id="KW-0812">Transmembrane</keyword>
<feature type="transmembrane region" description="Helical" evidence="1">
    <location>
        <begin position="37"/>
        <end position="57"/>
    </location>
</feature>
<comment type="caution">
    <text evidence="2">The sequence shown here is derived from an EMBL/GenBank/DDBJ whole genome shotgun (WGS) entry which is preliminary data.</text>
</comment>
<proteinExistence type="predicted"/>
<dbReference type="Proteomes" id="UP000244162">
    <property type="component" value="Unassembled WGS sequence"/>
</dbReference>
<evidence type="ECO:0000256" key="1">
    <source>
        <dbReference type="SAM" id="Phobius"/>
    </source>
</evidence>